<accession>A0A518HQ74</accession>
<dbReference type="RefSeq" id="WP_145386705.1">
    <property type="nucleotide sequence ID" value="NZ_CP037423.1"/>
</dbReference>
<organism evidence="1 2">
    <name type="scientific">Stieleria neptunia</name>
    <dbReference type="NCBI Taxonomy" id="2527979"/>
    <lineage>
        <taxon>Bacteria</taxon>
        <taxon>Pseudomonadati</taxon>
        <taxon>Planctomycetota</taxon>
        <taxon>Planctomycetia</taxon>
        <taxon>Pirellulales</taxon>
        <taxon>Pirellulaceae</taxon>
        <taxon>Stieleria</taxon>
    </lineage>
</organism>
<keyword evidence="2" id="KW-1185">Reference proteome</keyword>
<name>A0A518HQ74_9BACT</name>
<dbReference type="Proteomes" id="UP000319004">
    <property type="component" value="Chromosome"/>
</dbReference>
<protein>
    <submittedName>
        <fullName evidence="1">Uncharacterized protein</fullName>
    </submittedName>
</protein>
<sequence length="129" mass="14215">MARPKGKQIAVTCGVCGTIRHWPPSKAAGKKYCSRPCRDRGRELVTDWDWIAGGASVIYRMPDCSDPMGRGVIADDRVFLRVDDGWQELVLQRNAHSAGFRVVERVPIDAAEIPAPTIETPHATTEATE</sequence>
<dbReference type="OrthoDB" id="9809663at2"/>
<reference evidence="1 2" key="1">
    <citation type="submission" date="2019-03" db="EMBL/GenBank/DDBJ databases">
        <title>Deep-cultivation of Planctomycetes and their phenomic and genomic characterization uncovers novel biology.</title>
        <authorList>
            <person name="Wiegand S."/>
            <person name="Jogler M."/>
            <person name="Boedeker C."/>
            <person name="Pinto D."/>
            <person name="Vollmers J."/>
            <person name="Rivas-Marin E."/>
            <person name="Kohn T."/>
            <person name="Peeters S.H."/>
            <person name="Heuer A."/>
            <person name="Rast P."/>
            <person name="Oberbeckmann S."/>
            <person name="Bunk B."/>
            <person name="Jeske O."/>
            <person name="Meyerdierks A."/>
            <person name="Storesund J.E."/>
            <person name="Kallscheuer N."/>
            <person name="Luecker S."/>
            <person name="Lage O.M."/>
            <person name="Pohl T."/>
            <person name="Merkel B.J."/>
            <person name="Hornburger P."/>
            <person name="Mueller R.-W."/>
            <person name="Bruemmer F."/>
            <person name="Labrenz M."/>
            <person name="Spormann A.M."/>
            <person name="Op den Camp H."/>
            <person name="Overmann J."/>
            <person name="Amann R."/>
            <person name="Jetten M.S.M."/>
            <person name="Mascher T."/>
            <person name="Medema M.H."/>
            <person name="Devos D.P."/>
            <person name="Kaster A.-K."/>
            <person name="Ovreas L."/>
            <person name="Rohde M."/>
            <person name="Galperin M.Y."/>
            <person name="Jogler C."/>
        </authorList>
    </citation>
    <scope>NUCLEOTIDE SEQUENCE [LARGE SCALE GENOMIC DNA]</scope>
    <source>
        <strain evidence="1 2">Enr13</strain>
    </source>
</reference>
<dbReference type="KEGG" id="snep:Enr13x_27990"/>
<proteinExistence type="predicted"/>
<dbReference type="EMBL" id="CP037423">
    <property type="protein sequence ID" value="QDV42947.1"/>
    <property type="molecule type" value="Genomic_DNA"/>
</dbReference>
<dbReference type="AlphaFoldDB" id="A0A518HQ74"/>
<evidence type="ECO:0000313" key="1">
    <source>
        <dbReference type="EMBL" id="QDV42947.1"/>
    </source>
</evidence>
<evidence type="ECO:0000313" key="2">
    <source>
        <dbReference type="Proteomes" id="UP000319004"/>
    </source>
</evidence>
<gene>
    <name evidence="1" type="ORF">Enr13x_27990</name>
</gene>